<protein>
    <recommendedName>
        <fullName evidence="1">Follistatin-like domain-containing protein</fullName>
    </recommendedName>
</protein>
<feature type="non-terminal residue" evidence="2">
    <location>
        <position position="1"/>
    </location>
</feature>
<evidence type="ECO:0000313" key="2">
    <source>
        <dbReference type="EMBL" id="RCN44047.1"/>
    </source>
</evidence>
<dbReference type="SMART" id="SM00274">
    <property type="entry name" value="FOLN"/>
    <property type="match status" value="9"/>
</dbReference>
<sequence length="575" mass="61137">LKKLFLIPRGSQILFPGNPCAVVLCAASTRCVVVGGQARCDPIDPCETVRCTATTTCSAEGGRARCVPIVTDPPPQPGAICPKQCPYGQICRLTQVECFAAPCPPLQECVPETSRDAPSEIRKPCTLACPTGQKCAMEQVLCKRSPCPAQQRCVPMTMADSYYNSPTAPTLTCANALCAPETPRCVESPTGPKCVAVKTCSQVKCKKGQRCEQPEKFKDAQCVTDTTGSSTSSYVDEPVLPAPHGVCNLFCIRGRRCVVTPSGPRCVPTPTCNELKCPIGKICKQDDPNLAASCVSYQSGPSTSYADEPILPVRHAACNLFCIQGRRCVVTPSGPKCLPIPTCNNLKCPVGKVCKQDDINKAASCVSYQAGDPEVFLVYFFLLIRRVLDGPGNGCTPTPCPPNQKCAVQTETTCAGGNRCVNGNCVTTCQVVRCGGGQRCIETDTGAQCSQSTGCDSLHCYVGTRCVEASGGADAYCAPVSTHVGSARTSSDTDAASHFLPPDEADRIQAQCRLAKCIKGRVCQDFMRKVSCVADLRNSCKNRCQAGMICVLQKVYCFAPPCYPIAVCIKGISFL</sequence>
<evidence type="ECO:0000259" key="1">
    <source>
        <dbReference type="SMART" id="SM00274"/>
    </source>
</evidence>
<keyword evidence="3" id="KW-1185">Reference proteome</keyword>
<dbReference type="STRING" id="29170.A0A368GMC8"/>
<dbReference type="EMBL" id="JOJR01000140">
    <property type="protein sequence ID" value="RCN44047.1"/>
    <property type="molecule type" value="Genomic_DNA"/>
</dbReference>
<accession>A0A368GMC8</accession>
<dbReference type="Proteomes" id="UP000252519">
    <property type="component" value="Unassembled WGS sequence"/>
</dbReference>
<feature type="domain" description="Follistatin-like" evidence="1">
    <location>
        <begin position="428"/>
        <end position="450"/>
    </location>
</feature>
<dbReference type="InterPro" id="IPR003645">
    <property type="entry name" value="Fol_N"/>
</dbReference>
<feature type="domain" description="Follistatin-like" evidence="1">
    <location>
        <begin position="246"/>
        <end position="267"/>
    </location>
</feature>
<feature type="domain" description="Follistatin-like" evidence="1">
    <location>
        <begin position="199"/>
        <end position="223"/>
    </location>
</feature>
<feature type="domain" description="Follistatin-like" evidence="1">
    <location>
        <begin position="45"/>
        <end position="67"/>
    </location>
</feature>
<feature type="domain" description="Follistatin-like" evidence="1">
    <location>
        <begin position="271"/>
        <end position="295"/>
    </location>
</feature>
<feature type="domain" description="Follistatin-like" evidence="1">
    <location>
        <begin position="342"/>
        <end position="366"/>
    </location>
</feature>
<evidence type="ECO:0000313" key="3">
    <source>
        <dbReference type="Proteomes" id="UP000252519"/>
    </source>
</evidence>
<gene>
    <name evidence="2" type="ORF">ANCCAN_09992</name>
</gene>
<dbReference type="OrthoDB" id="5871013at2759"/>
<reference evidence="2 3" key="1">
    <citation type="submission" date="2014-10" db="EMBL/GenBank/DDBJ databases">
        <title>Draft genome of the hookworm Ancylostoma caninum.</title>
        <authorList>
            <person name="Mitreva M."/>
        </authorList>
    </citation>
    <scope>NUCLEOTIDE SEQUENCE [LARGE SCALE GENOMIC DNA]</scope>
    <source>
        <strain evidence="2 3">Baltimore</strain>
    </source>
</reference>
<proteinExistence type="predicted"/>
<name>A0A368GMC8_ANCCA</name>
<feature type="domain" description="Follistatin-like" evidence="1">
    <location>
        <begin position="317"/>
        <end position="338"/>
    </location>
</feature>
<dbReference type="AlphaFoldDB" id="A0A368GMC8"/>
<organism evidence="2 3">
    <name type="scientific">Ancylostoma caninum</name>
    <name type="common">Dog hookworm</name>
    <dbReference type="NCBI Taxonomy" id="29170"/>
    <lineage>
        <taxon>Eukaryota</taxon>
        <taxon>Metazoa</taxon>
        <taxon>Ecdysozoa</taxon>
        <taxon>Nematoda</taxon>
        <taxon>Chromadorea</taxon>
        <taxon>Rhabditida</taxon>
        <taxon>Rhabditina</taxon>
        <taxon>Rhabditomorpha</taxon>
        <taxon>Strongyloidea</taxon>
        <taxon>Ancylostomatidae</taxon>
        <taxon>Ancylostomatinae</taxon>
        <taxon>Ancylostoma</taxon>
    </lineage>
</organism>
<comment type="caution">
    <text evidence="2">The sequence shown here is derived from an EMBL/GenBank/DDBJ whole genome shotgun (WGS) entry which is preliminary data.</text>
</comment>
<feature type="domain" description="Follistatin-like" evidence="1">
    <location>
        <begin position="19"/>
        <end position="41"/>
    </location>
</feature>
<feature type="domain" description="Follistatin-like" evidence="1">
    <location>
        <begin position="172"/>
        <end position="195"/>
    </location>
</feature>